<proteinExistence type="predicted"/>
<protein>
    <submittedName>
        <fullName evidence="1">Uncharacterized protein</fullName>
    </submittedName>
</protein>
<gene>
    <name evidence="1" type="ORF">CGC48_04005</name>
</gene>
<dbReference type="KEGG" id="ccyn:CGC48_04005"/>
<evidence type="ECO:0000313" key="2">
    <source>
        <dbReference type="Proteomes" id="UP000242855"/>
    </source>
</evidence>
<reference evidence="1 2" key="1">
    <citation type="journal article" date="2017" name="Genome Announc.">
        <title>Twelve Complete Reference Genomes of Clinical Isolates in the Capnocytophaga Genus.</title>
        <authorList>
            <person name="Villarma A."/>
            <person name="Gulvik C.A."/>
            <person name="Rowe L.A."/>
            <person name="Sheth M."/>
            <person name="Juieng P."/>
            <person name="Nicholson A.C."/>
            <person name="Loparev V.N."/>
            <person name="McQuiston J.R."/>
        </authorList>
    </citation>
    <scope>NUCLEOTIDE SEQUENCE [LARGE SCALE GENOMIC DNA]</scope>
    <source>
        <strain evidence="1 2">G7591</strain>
    </source>
</reference>
<name>A0A250E7Z2_9FLAO</name>
<organism evidence="1 2">
    <name type="scientific">Capnocytophaga cynodegmi</name>
    <dbReference type="NCBI Taxonomy" id="28189"/>
    <lineage>
        <taxon>Bacteria</taxon>
        <taxon>Pseudomonadati</taxon>
        <taxon>Bacteroidota</taxon>
        <taxon>Flavobacteriia</taxon>
        <taxon>Flavobacteriales</taxon>
        <taxon>Flavobacteriaceae</taxon>
        <taxon>Capnocytophaga</taxon>
    </lineage>
</organism>
<dbReference type="AlphaFoldDB" id="A0A250E7Z2"/>
<evidence type="ECO:0000313" key="1">
    <source>
        <dbReference type="EMBL" id="ATA67868.1"/>
    </source>
</evidence>
<dbReference type="Proteomes" id="UP000242855">
    <property type="component" value="Chromosome"/>
</dbReference>
<dbReference type="EMBL" id="CP022378">
    <property type="protein sequence ID" value="ATA67868.1"/>
    <property type="molecule type" value="Genomic_DNA"/>
</dbReference>
<sequence>MAQGLQLEIFSIGIKSYNSKHKQLLNFSELLDKIGKNKDEAYHKFISDFRNLFDGKFQSDIKKNKTITSPQNGNNLFSSKFNIIDSDILGGAIGSVQTIYNQDNANEPIGEITETQVASLPFYLKLWTPYDHNSGILMVQSYTNYTVTELVKRKLRDLFKTYGYTLIVTTFIPKIIKEEYLKKSKVYQLAIINNKVSRGKREILNPIFAEYENLKIEVRITGFKEPVTRFWERLRNDKKANQLIGANLDDLDINDENNYEIKAYYKDENNHKANVNIKDISKFSPTIFLPDELKQENNHFDFDKIKKYTDGMLKQIQDEIKYK</sequence>
<dbReference type="RefSeq" id="WP_098028546.1">
    <property type="nucleotide sequence ID" value="NZ_CP022378.1"/>
</dbReference>
<accession>A0A250E7Z2</accession>
<dbReference type="GeneID" id="96780958"/>